<keyword evidence="1" id="KW-0732">Signal</keyword>
<dbReference type="RefSeq" id="WP_289502927.1">
    <property type="nucleotide sequence ID" value="NZ_CP116805.1"/>
</dbReference>
<proteinExistence type="predicted"/>
<dbReference type="Pfam" id="PF13372">
    <property type="entry name" value="Alginate_exp"/>
    <property type="match status" value="1"/>
</dbReference>
<dbReference type="InterPro" id="IPR025388">
    <property type="entry name" value="Alginate_export_dom"/>
</dbReference>
<protein>
    <submittedName>
        <fullName evidence="3">Alginate export family protein</fullName>
    </submittedName>
</protein>
<dbReference type="AlphaFoldDB" id="A0AAF0BLG7"/>
<dbReference type="EMBL" id="CP116805">
    <property type="protein sequence ID" value="WCL53415.1"/>
    <property type="molecule type" value="Genomic_DNA"/>
</dbReference>
<evidence type="ECO:0000313" key="4">
    <source>
        <dbReference type="Proteomes" id="UP001217500"/>
    </source>
</evidence>
<sequence length="423" mass="47203">MIWPDRLSCLAALLFASGAAHGSDTEFFGHLRERATLIDNSLWGTDSKGEDWFLTHRYHVGASVAGQNVTALVEVTGAFQHGAKGGDSPVEENRLDINRAWIEIPFADKALRLRIGRDEWKLGSQRLVGWRDGTNVHRRFNGTRLTATGNSYDIQLLAGFEAENDPGILDDSLINNRALWGIYSTFDAPLGLSGKVDLYYLGFDSDRGINQTLAGQERRHSFGIRLAGEDDDWDWDLEGVWQTGHFQPDGPRQKIQAWTLAGIAGYTFADLPLSPRLALSANVASGDRNPTDRTFGAFNALFPRGSYFSDLAHLGPRNFYNFNPYLTLNLTEELKVTADMNMFWRYARADGVYSPSGSLVFEGDTNAPRHVDTSTSFNLEYQPRNGLFLGAIYTRAAPKAFVKAQNTDARTTHFVELTLRFDF</sequence>
<evidence type="ECO:0000313" key="3">
    <source>
        <dbReference type="EMBL" id="WCL53415.1"/>
    </source>
</evidence>
<gene>
    <name evidence="3" type="ORF">PH603_12790</name>
</gene>
<dbReference type="KEGG" id="gso:PH603_12790"/>
<accession>A0AAF0BLG7</accession>
<evidence type="ECO:0000256" key="1">
    <source>
        <dbReference type="SAM" id="SignalP"/>
    </source>
</evidence>
<dbReference type="InterPro" id="IPR053728">
    <property type="entry name" value="Alginate_Permeability_Chnl"/>
</dbReference>
<reference evidence="3" key="1">
    <citation type="submission" date="2023-01" db="EMBL/GenBank/DDBJ databases">
        <title>The genome sequence of Kordiimonadaceae bacterium 6D33.</title>
        <authorList>
            <person name="Liu Y."/>
        </authorList>
    </citation>
    <scope>NUCLEOTIDE SEQUENCE</scope>
    <source>
        <strain evidence="3">6D33</strain>
    </source>
</reference>
<dbReference type="Gene3D" id="2.40.160.100">
    <property type="match status" value="1"/>
</dbReference>
<feature type="domain" description="Alginate export" evidence="2">
    <location>
        <begin position="28"/>
        <end position="359"/>
    </location>
</feature>
<keyword evidence="4" id="KW-1185">Reference proteome</keyword>
<feature type="signal peptide" evidence="1">
    <location>
        <begin position="1"/>
        <end position="22"/>
    </location>
</feature>
<evidence type="ECO:0000259" key="2">
    <source>
        <dbReference type="Pfam" id="PF13372"/>
    </source>
</evidence>
<dbReference type="Proteomes" id="UP001217500">
    <property type="component" value="Chromosome"/>
</dbReference>
<name>A0AAF0BLG7_9PROT</name>
<organism evidence="3 4">
    <name type="scientific">Gimibacter soli</name>
    <dbReference type="NCBI Taxonomy" id="3024400"/>
    <lineage>
        <taxon>Bacteria</taxon>
        <taxon>Pseudomonadati</taxon>
        <taxon>Pseudomonadota</taxon>
        <taxon>Alphaproteobacteria</taxon>
        <taxon>Kordiimonadales</taxon>
        <taxon>Temperatibacteraceae</taxon>
        <taxon>Gimibacter</taxon>
    </lineage>
</organism>
<feature type="chain" id="PRO_5041956675" evidence="1">
    <location>
        <begin position="23"/>
        <end position="423"/>
    </location>
</feature>